<accession>A0A7J7JMV8</accession>
<gene>
    <name evidence="1" type="ORF">EB796_014499</name>
</gene>
<name>A0A7J7JMV8_BUGNE</name>
<dbReference type="EMBL" id="VXIV02002125">
    <property type="protein sequence ID" value="KAF6027193.1"/>
    <property type="molecule type" value="Genomic_DNA"/>
</dbReference>
<dbReference type="AlphaFoldDB" id="A0A7J7JMV8"/>
<sequence length="168" mass="19024">MMILVHCVFGIKNQRLKEKLLQDKTVDLNSAIYLIRASEVTKSQLADMSSERSVSIGKSEGRPTPRQILVPAPRKVTDCRFFGFDHMKEKCPVFGKDCRACGGKNHFCSKCTKKEVNFISSDSAMKMIDLFIGIIFQKEDSPQGWFKSYDVYSGQHCKNIRFKVNTGG</sequence>
<keyword evidence="2" id="KW-1185">Reference proteome</keyword>
<protein>
    <submittedName>
        <fullName evidence="1">Uncharacterized protein</fullName>
    </submittedName>
</protein>
<dbReference type="OrthoDB" id="6161333at2759"/>
<reference evidence="1" key="1">
    <citation type="submission" date="2020-06" db="EMBL/GenBank/DDBJ databases">
        <title>Draft genome of Bugula neritina, a colonial animal packing powerful symbionts and potential medicines.</title>
        <authorList>
            <person name="Rayko M."/>
        </authorList>
    </citation>
    <scope>NUCLEOTIDE SEQUENCE [LARGE SCALE GENOMIC DNA]</scope>
    <source>
        <strain evidence="1">Kwan_BN1</strain>
    </source>
</reference>
<evidence type="ECO:0000313" key="2">
    <source>
        <dbReference type="Proteomes" id="UP000593567"/>
    </source>
</evidence>
<proteinExistence type="predicted"/>
<comment type="caution">
    <text evidence="1">The sequence shown here is derived from an EMBL/GenBank/DDBJ whole genome shotgun (WGS) entry which is preliminary data.</text>
</comment>
<organism evidence="1 2">
    <name type="scientific">Bugula neritina</name>
    <name type="common">Brown bryozoan</name>
    <name type="synonym">Sertularia neritina</name>
    <dbReference type="NCBI Taxonomy" id="10212"/>
    <lineage>
        <taxon>Eukaryota</taxon>
        <taxon>Metazoa</taxon>
        <taxon>Spiralia</taxon>
        <taxon>Lophotrochozoa</taxon>
        <taxon>Bryozoa</taxon>
        <taxon>Gymnolaemata</taxon>
        <taxon>Cheilostomatida</taxon>
        <taxon>Flustrina</taxon>
        <taxon>Buguloidea</taxon>
        <taxon>Bugulidae</taxon>
        <taxon>Bugula</taxon>
    </lineage>
</organism>
<dbReference type="Proteomes" id="UP000593567">
    <property type="component" value="Unassembled WGS sequence"/>
</dbReference>
<evidence type="ECO:0000313" key="1">
    <source>
        <dbReference type="EMBL" id="KAF6027193.1"/>
    </source>
</evidence>